<evidence type="ECO:0000259" key="6">
    <source>
        <dbReference type="PROSITE" id="PS51332"/>
    </source>
</evidence>
<keyword evidence="4" id="KW-0408">Iron</keyword>
<dbReference type="AlphaFoldDB" id="A0A4Q0IC48"/>
<gene>
    <name evidence="7" type="ORF">EFD62_01930</name>
</gene>
<evidence type="ECO:0000313" key="8">
    <source>
        <dbReference type="Proteomes" id="UP000289166"/>
    </source>
</evidence>
<dbReference type="PANTHER" id="PTHR43409">
    <property type="entry name" value="ANAEROBIC MAGNESIUM-PROTOPORPHYRIN IX MONOMETHYL ESTER CYCLASE-RELATED"/>
    <property type="match status" value="1"/>
</dbReference>
<dbReference type="GO" id="GO:0003824">
    <property type="term" value="F:catalytic activity"/>
    <property type="evidence" value="ECO:0007669"/>
    <property type="project" value="InterPro"/>
</dbReference>
<dbReference type="Gene3D" id="3.20.20.70">
    <property type="entry name" value="Aldolase class I"/>
    <property type="match status" value="1"/>
</dbReference>
<dbReference type="InterPro" id="IPR013785">
    <property type="entry name" value="Aldolase_TIM"/>
</dbReference>
<dbReference type="InterPro" id="IPR007197">
    <property type="entry name" value="rSAM"/>
</dbReference>
<keyword evidence="3" id="KW-0479">Metal-binding</keyword>
<proteinExistence type="predicted"/>
<dbReference type="GO" id="GO:0046872">
    <property type="term" value="F:metal ion binding"/>
    <property type="evidence" value="ECO:0007669"/>
    <property type="project" value="UniProtKB-KW"/>
</dbReference>
<evidence type="ECO:0000256" key="1">
    <source>
        <dbReference type="ARBA" id="ARBA00001966"/>
    </source>
</evidence>
<dbReference type="PROSITE" id="PS51332">
    <property type="entry name" value="B12_BINDING"/>
    <property type="match status" value="1"/>
</dbReference>
<evidence type="ECO:0000256" key="4">
    <source>
        <dbReference type="ARBA" id="ARBA00023004"/>
    </source>
</evidence>
<feature type="domain" description="B12-binding" evidence="6">
    <location>
        <begin position="6"/>
        <end position="141"/>
    </location>
</feature>
<evidence type="ECO:0000256" key="5">
    <source>
        <dbReference type="ARBA" id="ARBA00023014"/>
    </source>
</evidence>
<comment type="cofactor">
    <cofactor evidence="1">
        <name>[4Fe-4S] cluster</name>
        <dbReference type="ChEBI" id="CHEBI:49883"/>
    </cofactor>
</comment>
<dbReference type="GO" id="GO:0051539">
    <property type="term" value="F:4 iron, 4 sulfur cluster binding"/>
    <property type="evidence" value="ECO:0007669"/>
    <property type="project" value="UniProtKB-KW"/>
</dbReference>
<dbReference type="SFLD" id="SFLDS00029">
    <property type="entry name" value="Radical_SAM"/>
    <property type="match status" value="1"/>
</dbReference>
<dbReference type="InterPro" id="IPR036724">
    <property type="entry name" value="Cobalamin-bd_sf"/>
</dbReference>
<dbReference type="Pfam" id="PF04055">
    <property type="entry name" value="Radical_SAM"/>
    <property type="match status" value="1"/>
</dbReference>
<dbReference type="SFLD" id="SFLDG01082">
    <property type="entry name" value="B12-binding_domain_containing"/>
    <property type="match status" value="1"/>
</dbReference>
<dbReference type="EMBL" id="RLII01000001">
    <property type="protein sequence ID" value="RXE60702.1"/>
    <property type="molecule type" value="Genomic_DNA"/>
</dbReference>
<dbReference type="Proteomes" id="UP000289166">
    <property type="component" value="Unassembled WGS sequence"/>
</dbReference>
<keyword evidence="2" id="KW-0949">S-adenosyl-L-methionine</keyword>
<dbReference type="Pfam" id="PF02310">
    <property type="entry name" value="B12-binding"/>
    <property type="match status" value="1"/>
</dbReference>
<dbReference type="InterPro" id="IPR058240">
    <property type="entry name" value="rSAM_sf"/>
</dbReference>
<keyword evidence="8" id="KW-1185">Reference proteome</keyword>
<evidence type="ECO:0000256" key="3">
    <source>
        <dbReference type="ARBA" id="ARBA00022723"/>
    </source>
</evidence>
<dbReference type="InterPro" id="IPR051198">
    <property type="entry name" value="BchE-like"/>
</dbReference>
<protein>
    <submittedName>
        <fullName evidence="7">Radical SAM protein</fullName>
    </submittedName>
</protein>
<dbReference type="SUPFAM" id="SSF52242">
    <property type="entry name" value="Cobalamin (vitamin B12)-binding domain"/>
    <property type="match status" value="1"/>
</dbReference>
<dbReference type="InterPro" id="IPR034466">
    <property type="entry name" value="Methyltransferase_Class_B"/>
</dbReference>
<dbReference type="InterPro" id="IPR006158">
    <property type="entry name" value="Cobalamin-bd"/>
</dbReference>
<name>A0A4Q0IC48_9FIRM</name>
<comment type="caution">
    <text evidence="7">The sequence shown here is derived from an EMBL/GenBank/DDBJ whole genome shotgun (WGS) entry which is preliminary data.</text>
</comment>
<dbReference type="SMART" id="SM00729">
    <property type="entry name" value="Elp3"/>
    <property type="match status" value="1"/>
</dbReference>
<dbReference type="GO" id="GO:0031419">
    <property type="term" value="F:cobalamin binding"/>
    <property type="evidence" value="ECO:0007669"/>
    <property type="project" value="InterPro"/>
</dbReference>
<evidence type="ECO:0000313" key="7">
    <source>
        <dbReference type="EMBL" id="RXE60702.1"/>
    </source>
</evidence>
<evidence type="ECO:0000256" key="2">
    <source>
        <dbReference type="ARBA" id="ARBA00022691"/>
    </source>
</evidence>
<accession>A0A4Q0IC48</accession>
<dbReference type="SFLD" id="SFLDG01123">
    <property type="entry name" value="methyltransferase_(Class_B)"/>
    <property type="match status" value="1"/>
</dbReference>
<dbReference type="SUPFAM" id="SSF102114">
    <property type="entry name" value="Radical SAM enzymes"/>
    <property type="match status" value="1"/>
</dbReference>
<organism evidence="7 8">
    <name type="scientific">Acetivibrio mesophilus</name>
    <dbReference type="NCBI Taxonomy" id="2487273"/>
    <lineage>
        <taxon>Bacteria</taxon>
        <taxon>Bacillati</taxon>
        <taxon>Bacillota</taxon>
        <taxon>Clostridia</taxon>
        <taxon>Eubacteriales</taxon>
        <taxon>Oscillospiraceae</taxon>
        <taxon>Acetivibrio</taxon>
    </lineage>
</organism>
<keyword evidence="5" id="KW-0411">Iron-sulfur</keyword>
<dbReference type="CDD" id="cd02068">
    <property type="entry name" value="radical_SAM_B12_BD"/>
    <property type="match status" value="1"/>
</dbReference>
<dbReference type="InterPro" id="IPR006638">
    <property type="entry name" value="Elp3/MiaA/NifB-like_rSAM"/>
</dbReference>
<dbReference type="Gene3D" id="3.40.50.280">
    <property type="entry name" value="Cobalamin-binding domain"/>
    <property type="match status" value="1"/>
</dbReference>
<reference evidence="8" key="1">
    <citation type="submission" date="2018-11" db="EMBL/GenBank/DDBJ databases">
        <title>Genome sequencing of a novel mesophilic and cellulolytic organism within the genus Hungateiclostridium.</title>
        <authorList>
            <person name="Rettenmaier R."/>
            <person name="Liebl W."/>
            <person name="Zverlov V."/>
        </authorList>
    </citation>
    <scope>NUCLEOTIDE SEQUENCE [LARGE SCALE GENOMIC DNA]</scope>
    <source>
        <strain evidence="8">N2K1</strain>
    </source>
</reference>
<sequence>MERLKKLKIALLEIRNSVTIYKFTLGIHYLTSVLREDGYTVSEMLFEAEEVDSISEMILEKDPDVVGISFYRETEEYIFKLARLLKKAKPNIKVFLGGHTATLYSTYILKKEKNIDIVVNSEGEKTVLDLVNRLEEGRSLETCEGITYRQDDEIIKNKNRELIENLDELPFPAIDVLKEKSLNNNYVFAGISTSRGCMGKCAFCVANRFYTYEKKYNWRGRSPANVVDEILYLKKSFPDKRLFYTIIDSSIEDPDPIRKNRLKELVSLMEKNNIHIPFNCYTRSESWSENDIDLIKRLKNVGLFEVNIGYEGSIEKTLEIFKKRASIDDNYRAYRIFKDENINVFGFLIMFHPYTSFTELRSNAELLLKVEMAYHPQSWWQTMDLWPDSRIFFDVTKDGLLMGPEEKGYIFNYAYEDGRIHRVNAAMKKIGESQESIAYVNTNEKIKLDQLLYNVWKEQDSQLKVIENEMSEYIELYEQRKKLMGICQYEYFMELIDKTERDLSDREIDSICNDWISALRENNIELEKIWLKFNMMFRRKKVELLV</sequence>